<dbReference type="CDD" id="cd00130">
    <property type="entry name" value="PAS"/>
    <property type="match status" value="1"/>
</dbReference>
<dbReference type="STRING" id="335543.Sfum_0907"/>
<dbReference type="OrthoDB" id="9806735at2"/>
<evidence type="ECO:0000313" key="4">
    <source>
        <dbReference type="Proteomes" id="UP000001784"/>
    </source>
</evidence>
<accession>A0LGQ1</accession>
<dbReference type="eggNOG" id="COG3829">
    <property type="taxonomic scope" value="Bacteria"/>
</dbReference>
<dbReference type="SUPFAM" id="SSF55785">
    <property type="entry name" value="PYP-like sensor domain (PAS domain)"/>
    <property type="match status" value="1"/>
</dbReference>
<evidence type="ECO:0000259" key="2">
    <source>
        <dbReference type="SMART" id="SM00091"/>
    </source>
</evidence>
<reference evidence="3 4" key="1">
    <citation type="submission" date="2006-10" db="EMBL/GenBank/DDBJ databases">
        <title>Complete sequence of Syntrophobacter fumaroxidans MPOB.</title>
        <authorList>
            <consortium name="US DOE Joint Genome Institute"/>
            <person name="Copeland A."/>
            <person name="Lucas S."/>
            <person name="Lapidus A."/>
            <person name="Barry K."/>
            <person name="Detter J.C."/>
            <person name="Glavina del Rio T."/>
            <person name="Hammon N."/>
            <person name="Israni S."/>
            <person name="Pitluck S."/>
            <person name="Goltsman E.G."/>
            <person name="Martinez M."/>
            <person name="Schmutz J."/>
            <person name="Larimer F."/>
            <person name="Land M."/>
            <person name="Hauser L."/>
            <person name="Kyrpides N."/>
            <person name="Kim E."/>
            <person name="Boone D.R."/>
            <person name="Brockman F."/>
            <person name="Culley D."/>
            <person name="Ferry J."/>
            <person name="Gunsalus R."/>
            <person name="McInerney M.J."/>
            <person name="Morrison M."/>
            <person name="Plugge C."/>
            <person name="Rohlin L."/>
            <person name="Scholten J."/>
            <person name="Sieber J."/>
            <person name="Stams A.J.M."/>
            <person name="Worm P."/>
            <person name="Henstra A.M."/>
            <person name="Richardson P."/>
        </authorList>
    </citation>
    <scope>NUCLEOTIDE SEQUENCE [LARGE SCALE GENOMIC DNA]</scope>
    <source>
        <strain evidence="4">DSM 10017 / MPOB</strain>
    </source>
</reference>
<dbReference type="SMART" id="SM00091">
    <property type="entry name" value="PAS"/>
    <property type="match status" value="1"/>
</dbReference>
<evidence type="ECO:0000313" key="3">
    <source>
        <dbReference type="EMBL" id="ABK16603.1"/>
    </source>
</evidence>
<dbReference type="SUPFAM" id="SSF55781">
    <property type="entry name" value="GAF domain-like"/>
    <property type="match status" value="2"/>
</dbReference>
<protein>
    <submittedName>
        <fullName evidence="3">Putative PAS/PAC sensor protein</fullName>
    </submittedName>
</protein>
<dbReference type="Proteomes" id="UP000001784">
    <property type="component" value="Chromosome"/>
</dbReference>
<dbReference type="SMART" id="SM00065">
    <property type="entry name" value="GAF"/>
    <property type="match status" value="2"/>
</dbReference>
<dbReference type="Gene3D" id="3.30.450.40">
    <property type="match status" value="2"/>
</dbReference>
<gene>
    <name evidence="3" type="ordered locus">Sfum_0907</name>
</gene>
<dbReference type="RefSeq" id="WP_011697774.1">
    <property type="nucleotide sequence ID" value="NC_008554.1"/>
</dbReference>
<dbReference type="Pfam" id="PF01590">
    <property type="entry name" value="GAF"/>
    <property type="match status" value="2"/>
</dbReference>
<feature type="domain" description="GAF" evidence="1">
    <location>
        <begin position="62"/>
        <end position="208"/>
    </location>
</feature>
<dbReference type="InterPro" id="IPR013656">
    <property type="entry name" value="PAS_4"/>
</dbReference>
<dbReference type="InterPro" id="IPR029016">
    <property type="entry name" value="GAF-like_dom_sf"/>
</dbReference>
<keyword evidence="4" id="KW-1185">Reference proteome</keyword>
<proteinExistence type="predicted"/>
<sequence length="535" mass="59376">MGSGAVLLNKVLERRLRRADIRLILDTLCRDDQDTFLDELSDVLRKLITLTEVSTRLSESLSLDVLLSRLIEITTESLEAYRGTVFLHDKDTNELYSRAALGNLIQEIRIPIHQGIVGNVFVTGQPVNIDDAYADARFNPEMDKKTGYKTRNVLAVPIKTKDRQIVGVIQLLNKKSGSFSENDLLMLEAIGGQAAAALQNAQTYEIVSRTRHEESMLFQQVGKERREEAQFFKFTREIFFELRMESLFKKITETTATLLAAERSVLYLHDDKANELWSMTTHESQTVRVRFPSHLGIAGSALITGEIVNIPDTAKLPSSIFPVDIEPGFPAHSVLCAPIKTSQGKVVGVIQVRNKKGGPFDRADESRLEIFAGYASIAIRNAELFEATLKSANYFESIFRTLPNGLLLMNANRTIEDCNDAASEILDLPKDRIVGSQVGDIFLGDSKCVTNAVERVVQSAKPEVGMYARLNLLEGRVVTLNLSVLPILADHDRIAGAILALDPLVTRGTYRTLQGYRNQNPPAYIPINSVISTGS</sequence>
<dbReference type="InterPro" id="IPR035965">
    <property type="entry name" value="PAS-like_dom_sf"/>
</dbReference>
<dbReference type="PANTHER" id="PTHR43155:SF2">
    <property type="entry name" value="CYCLIC DI-GMP PHOSPHODIESTERASE PA4108"/>
    <property type="match status" value="1"/>
</dbReference>
<name>A0LGQ1_SYNFM</name>
<dbReference type="KEGG" id="sfu:Sfum_0907"/>
<feature type="domain" description="GAF" evidence="1">
    <location>
        <begin position="243"/>
        <end position="389"/>
    </location>
</feature>
<dbReference type="InParanoid" id="A0LGQ1"/>
<dbReference type="InterPro" id="IPR003018">
    <property type="entry name" value="GAF"/>
</dbReference>
<feature type="domain" description="PAS" evidence="2">
    <location>
        <begin position="393"/>
        <end position="458"/>
    </location>
</feature>
<evidence type="ECO:0000259" key="1">
    <source>
        <dbReference type="SMART" id="SM00065"/>
    </source>
</evidence>
<dbReference type="eggNOG" id="COG2203">
    <property type="taxonomic scope" value="Bacteria"/>
</dbReference>
<dbReference type="InterPro" id="IPR000014">
    <property type="entry name" value="PAS"/>
</dbReference>
<dbReference type="HOGENOM" id="CLU_508909_0_0_7"/>
<organism evidence="3 4">
    <name type="scientific">Syntrophobacter fumaroxidans (strain DSM 10017 / MPOB)</name>
    <dbReference type="NCBI Taxonomy" id="335543"/>
    <lineage>
        <taxon>Bacteria</taxon>
        <taxon>Pseudomonadati</taxon>
        <taxon>Thermodesulfobacteriota</taxon>
        <taxon>Syntrophobacteria</taxon>
        <taxon>Syntrophobacterales</taxon>
        <taxon>Syntrophobacteraceae</taxon>
        <taxon>Syntrophobacter</taxon>
    </lineage>
</organism>
<dbReference type="EMBL" id="CP000478">
    <property type="protein sequence ID" value="ABK16603.1"/>
    <property type="molecule type" value="Genomic_DNA"/>
</dbReference>
<dbReference type="Gene3D" id="3.30.450.20">
    <property type="entry name" value="PAS domain"/>
    <property type="match status" value="1"/>
</dbReference>
<dbReference type="AlphaFoldDB" id="A0LGQ1"/>
<dbReference type="Pfam" id="PF08448">
    <property type="entry name" value="PAS_4"/>
    <property type="match status" value="1"/>
</dbReference>
<dbReference type="PANTHER" id="PTHR43155">
    <property type="entry name" value="CYCLIC DI-GMP PHOSPHODIESTERASE PA4108-RELATED"/>
    <property type="match status" value="1"/>
</dbReference>